<name>A0ABS4W3C6_9PSEU</name>
<dbReference type="RefSeq" id="WP_210033761.1">
    <property type="nucleotide sequence ID" value="NZ_JAGINU010000001.1"/>
</dbReference>
<reference evidence="2 3" key="1">
    <citation type="submission" date="2021-03" db="EMBL/GenBank/DDBJ databases">
        <title>Sequencing the genomes of 1000 actinobacteria strains.</title>
        <authorList>
            <person name="Klenk H.-P."/>
        </authorList>
    </citation>
    <scope>NUCLEOTIDE SEQUENCE [LARGE SCALE GENOMIC DNA]</scope>
    <source>
        <strain evidence="2 3">DSM 45256</strain>
    </source>
</reference>
<keyword evidence="1" id="KW-1133">Transmembrane helix</keyword>
<feature type="transmembrane region" description="Helical" evidence="1">
    <location>
        <begin position="39"/>
        <end position="56"/>
    </location>
</feature>
<feature type="transmembrane region" description="Helical" evidence="1">
    <location>
        <begin position="12"/>
        <end position="33"/>
    </location>
</feature>
<keyword evidence="3" id="KW-1185">Reference proteome</keyword>
<sequence>MTPRQAFVYRHPFLTIGGILAVELGLIATLHLVLGWSTLAIVVVGLVVLVVATLLMG</sequence>
<dbReference type="Proteomes" id="UP001519295">
    <property type="component" value="Unassembled WGS sequence"/>
</dbReference>
<proteinExistence type="predicted"/>
<keyword evidence="1" id="KW-0472">Membrane</keyword>
<evidence type="ECO:0000313" key="3">
    <source>
        <dbReference type="Proteomes" id="UP001519295"/>
    </source>
</evidence>
<protein>
    <submittedName>
        <fullName evidence="2">Membrane-anchored protein</fullName>
    </submittedName>
</protein>
<keyword evidence="1" id="KW-0812">Transmembrane</keyword>
<comment type="caution">
    <text evidence="2">The sequence shown here is derived from an EMBL/GenBank/DDBJ whole genome shotgun (WGS) entry which is preliminary data.</text>
</comment>
<accession>A0ABS4W3C6</accession>
<gene>
    <name evidence="2" type="ORF">JOF36_006159</name>
</gene>
<evidence type="ECO:0000313" key="2">
    <source>
        <dbReference type="EMBL" id="MBP2370463.1"/>
    </source>
</evidence>
<dbReference type="EMBL" id="JAGINU010000001">
    <property type="protein sequence ID" value="MBP2370463.1"/>
    <property type="molecule type" value="Genomic_DNA"/>
</dbReference>
<evidence type="ECO:0000256" key="1">
    <source>
        <dbReference type="SAM" id="Phobius"/>
    </source>
</evidence>
<organism evidence="2 3">
    <name type="scientific">Pseudonocardia parietis</name>
    <dbReference type="NCBI Taxonomy" id="570936"/>
    <lineage>
        <taxon>Bacteria</taxon>
        <taxon>Bacillati</taxon>
        <taxon>Actinomycetota</taxon>
        <taxon>Actinomycetes</taxon>
        <taxon>Pseudonocardiales</taxon>
        <taxon>Pseudonocardiaceae</taxon>
        <taxon>Pseudonocardia</taxon>
    </lineage>
</organism>